<dbReference type="Proteomes" id="UP000002630">
    <property type="component" value="Linkage Group LG16"/>
</dbReference>
<proteinExistence type="predicted"/>
<dbReference type="EMBL" id="FN649741">
    <property type="protein sequence ID" value="CBN80280.1"/>
    <property type="molecule type" value="Genomic_DNA"/>
</dbReference>
<dbReference type="PROSITE" id="PS50096">
    <property type="entry name" value="IQ"/>
    <property type="match status" value="4"/>
</dbReference>
<feature type="compositionally biased region" description="Low complexity" evidence="1">
    <location>
        <begin position="707"/>
        <end position="732"/>
    </location>
</feature>
<reference evidence="2 3" key="1">
    <citation type="journal article" date="2010" name="Nature">
        <title>The Ectocarpus genome and the independent evolution of multicellularity in brown algae.</title>
        <authorList>
            <person name="Cock J.M."/>
            <person name="Sterck L."/>
            <person name="Rouze P."/>
            <person name="Scornet D."/>
            <person name="Allen A.E."/>
            <person name="Amoutzias G."/>
            <person name="Anthouard V."/>
            <person name="Artiguenave F."/>
            <person name="Aury J.M."/>
            <person name="Badger J.H."/>
            <person name="Beszteri B."/>
            <person name="Billiau K."/>
            <person name="Bonnet E."/>
            <person name="Bothwell J.H."/>
            <person name="Bowler C."/>
            <person name="Boyen C."/>
            <person name="Brownlee C."/>
            <person name="Carrano C.J."/>
            <person name="Charrier B."/>
            <person name="Cho G.Y."/>
            <person name="Coelho S.M."/>
            <person name="Collen J."/>
            <person name="Corre E."/>
            <person name="Da Silva C."/>
            <person name="Delage L."/>
            <person name="Delaroque N."/>
            <person name="Dittami S.M."/>
            <person name="Doulbeau S."/>
            <person name="Elias M."/>
            <person name="Farnham G."/>
            <person name="Gachon C.M."/>
            <person name="Gschloessl B."/>
            <person name="Heesch S."/>
            <person name="Jabbari K."/>
            <person name="Jubin C."/>
            <person name="Kawai H."/>
            <person name="Kimura K."/>
            <person name="Kloareg B."/>
            <person name="Kupper F.C."/>
            <person name="Lang D."/>
            <person name="Le Bail A."/>
            <person name="Leblanc C."/>
            <person name="Lerouge P."/>
            <person name="Lohr M."/>
            <person name="Lopez P.J."/>
            <person name="Martens C."/>
            <person name="Maumus F."/>
            <person name="Michel G."/>
            <person name="Miranda-Saavedra D."/>
            <person name="Morales J."/>
            <person name="Moreau H."/>
            <person name="Motomura T."/>
            <person name="Nagasato C."/>
            <person name="Napoli C.A."/>
            <person name="Nelson D.R."/>
            <person name="Nyvall-Collen P."/>
            <person name="Peters A.F."/>
            <person name="Pommier C."/>
            <person name="Potin P."/>
            <person name="Poulain J."/>
            <person name="Quesneville H."/>
            <person name="Read B."/>
            <person name="Rensing S.A."/>
            <person name="Ritter A."/>
            <person name="Rousvoal S."/>
            <person name="Samanta M."/>
            <person name="Samson G."/>
            <person name="Schroeder D.C."/>
            <person name="Segurens B."/>
            <person name="Strittmatter M."/>
            <person name="Tonon T."/>
            <person name="Tregear J.W."/>
            <person name="Valentin K."/>
            <person name="von Dassow P."/>
            <person name="Yamagishi T."/>
            <person name="Van de Peer Y."/>
            <person name="Wincker P."/>
        </authorList>
    </citation>
    <scope>NUCLEOTIDE SEQUENCE [LARGE SCALE GENOMIC DNA]</scope>
    <source>
        <strain evidence="3">Ec32 / CCAP1310/4</strain>
    </source>
</reference>
<feature type="compositionally biased region" description="Basic and acidic residues" evidence="1">
    <location>
        <begin position="605"/>
        <end position="615"/>
    </location>
</feature>
<feature type="region of interest" description="Disordered" evidence="1">
    <location>
        <begin position="544"/>
        <end position="573"/>
    </location>
</feature>
<organism evidence="2 3">
    <name type="scientific">Ectocarpus siliculosus</name>
    <name type="common">Brown alga</name>
    <name type="synonym">Conferva siliculosa</name>
    <dbReference type="NCBI Taxonomy" id="2880"/>
    <lineage>
        <taxon>Eukaryota</taxon>
        <taxon>Sar</taxon>
        <taxon>Stramenopiles</taxon>
        <taxon>Ochrophyta</taxon>
        <taxon>PX clade</taxon>
        <taxon>Phaeophyceae</taxon>
        <taxon>Ectocarpales</taxon>
        <taxon>Ectocarpaceae</taxon>
        <taxon>Ectocarpus</taxon>
    </lineage>
</organism>
<dbReference type="SMART" id="SM00015">
    <property type="entry name" value="IQ"/>
    <property type="match status" value="5"/>
</dbReference>
<name>D8LP09_ECTSI</name>
<feature type="compositionally biased region" description="Low complexity" evidence="1">
    <location>
        <begin position="748"/>
        <end position="769"/>
    </location>
</feature>
<dbReference type="EMBL" id="FN648730">
    <property type="protein sequence ID" value="CBN80280.1"/>
    <property type="molecule type" value="Genomic_DNA"/>
</dbReference>
<dbReference type="STRING" id="2880.D8LP09"/>
<feature type="region of interest" description="Disordered" evidence="1">
    <location>
        <begin position="831"/>
        <end position="855"/>
    </location>
</feature>
<evidence type="ECO:0000256" key="1">
    <source>
        <dbReference type="SAM" id="MobiDB-lite"/>
    </source>
</evidence>
<dbReference type="InterPro" id="IPR000048">
    <property type="entry name" value="IQ_motif_EF-hand-BS"/>
</dbReference>
<protein>
    <submittedName>
        <fullName evidence="2">Uncharacterized protein</fullName>
    </submittedName>
</protein>
<evidence type="ECO:0000313" key="3">
    <source>
        <dbReference type="Proteomes" id="UP000002630"/>
    </source>
</evidence>
<evidence type="ECO:0000313" key="2">
    <source>
        <dbReference type="EMBL" id="CBN80280.1"/>
    </source>
</evidence>
<feature type="region of interest" description="Disordered" evidence="1">
    <location>
        <begin position="60"/>
        <end position="98"/>
    </location>
</feature>
<dbReference type="AlphaFoldDB" id="D8LP09"/>
<dbReference type="Gene3D" id="1.20.5.190">
    <property type="match status" value="1"/>
</dbReference>
<gene>
    <name evidence="2" type="ORF">Esi_0052_0014</name>
</gene>
<keyword evidence="3" id="KW-1185">Reference proteome</keyword>
<feature type="region of interest" description="Disordered" evidence="1">
    <location>
        <begin position="707"/>
        <end position="810"/>
    </location>
</feature>
<dbReference type="InParanoid" id="D8LP09"/>
<dbReference type="eggNOG" id="ENOG502QWE8">
    <property type="taxonomic scope" value="Eukaryota"/>
</dbReference>
<dbReference type="OrthoDB" id="190375at2759"/>
<sequence length="882" mass="97891">MVAAAELDSMWVVGFVEDARRHQKDMLLRDLRDFVRLPGSTVLPGAHAALAAISLMGQPTSFNSTPPPDSRAKAVSSSSPAAEGHDRRGADDGDDDSGNLYGSAAAKFRSSAGKNALTDLECLRLRELETRLSQESLGVKDADVRHHAGVQAYGAANRKLRKILGGARPPFMGPAIKSEGLEAVFQRNREERAAATRIQQLYKHYFRRKRFRQMTLQLQGVVKIQALARGVLARRFVAEWYARRSVMVLAWQNIIRRMLSNIRWRRRLALEQGAASKIQAAARARAGRQRAHATKVDLAALRIQCLWRGSVDRARVDRLWLGALATRIQGLVRVMVAKRVIGRTRRIRNGAARSIQRNFRGTVARKVMVGLIWARSMERRRDFLRVLAAEEEWERENMEIKQRRSRRMMLEEKLEAAAEAEAAAHAAVFELESNEQELKTQRMMLSPRALQQGWKEELDSNIGQHKEWITKRKLEAVFEASLPARELEEQVERRDWLFSERKRQAARLARWRDTEMAEIFDREARKRFDDQHLQNRHKVADEKRKWAVRHVTHSGKPDKLKARRRSRPWEATQDRTEEVLKEVATGGAVDLFAYDRSPEEALEHIRRNRSVRDEGGVNGGSGGGDGGNDGLSKSGTLEQVMARLQLQSHINQVAQFEEIMRPAKDIVTSLGLQPLLAKDHDRRNAAAAAAVNKPVASPVATAAVASDPPLDLMPSPPSQAGGVAAATSVGGPPEEEVREEGEQGGEAGSSPRVSSPSAASAAAPAAAAVARKERSRPAAAGFSERYGAAASTPPGPPPSAGTGGTPVPIEWGEEARIKARQRQRRLHMLAMEGRRAASATRDGGGEREGLPDSRSASRVPWLLLDELDAEKQKLMLCKVAWR</sequence>
<feature type="compositionally biased region" description="Acidic residues" evidence="1">
    <location>
        <begin position="733"/>
        <end position="743"/>
    </location>
</feature>
<accession>D8LP09</accession>
<feature type="region of interest" description="Disordered" evidence="1">
    <location>
        <begin position="605"/>
        <end position="632"/>
    </location>
</feature>
<feature type="compositionally biased region" description="Gly residues" evidence="1">
    <location>
        <begin position="616"/>
        <end position="629"/>
    </location>
</feature>